<dbReference type="Proteomes" id="UP000612055">
    <property type="component" value="Unassembled WGS sequence"/>
</dbReference>
<keyword evidence="3" id="KW-1185">Reference proteome</keyword>
<dbReference type="EMBL" id="JAEHOE010000023">
    <property type="protein sequence ID" value="KAG2495697.1"/>
    <property type="molecule type" value="Genomic_DNA"/>
</dbReference>
<protein>
    <submittedName>
        <fullName evidence="2">Uncharacterized protein</fullName>
    </submittedName>
</protein>
<dbReference type="OrthoDB" id="549775at2759"/>
<feature type="compositionally biased region" description="Gly residues" evidence="1">
    <location>
        <begin position="153"/>
        <end position="162"/>
    </location>
</feature>
<sequence length="162" mass="16855">MAPSPSGVSPAEVRSALRAVLRAVDRHLTPVSGNQQWRKEVLARFRAPASTTEEQSSASASASASSGASPAPSGIPTWARPIAPSGSAPTPAQAIVMAREWAALAENIAKHKELLLSYNIGLDVDERTKKMIEATARRVGFALPDAPVKPRGPRGGQGSAQG</sequence>
<evidence type="ECO:0000313" key="3">
    <source>
        <dbReference type="Proteomes" id="UP000612055"/>
    </source>
</evidence>
<dbReference type="AlphaFoldDB" id="A0A835Y5X7"/>
<proteinExistence type="predicted"/>
<name>A0A835Y5X7_9CHLO</name>
<gene>
    <name evidence="2" type="ORF">HYH03_006297</name>
</gene>
<comment type="caution">
    <text evidence="2">The sequence shown here is derived from an EMBL/GenBank/DDBJ whole genome shotgun (WGS) entry which is preliminary data.</text>
</comment>
<evidence type="ECO:0000256" key="1">
    <source>
        <dbReference type="SAM" id="MobiDB-lite"/>
    </source>
</evidence>
<dbReference type="PANTHER" id="PTHR35763:SF1">
    <property type="entry name" value="OS11G0133900 PROTEIN"/>
    <property type="match status" value="1"/>
</dbReference>
<accession>A0A835Y5X7</accession>
<reference evidence="2" key="1">
    <citation type="journal article" date="2020" name="bioRxiv">
        <title>Comparative genomics of Chlamydomonas.</title>
        <authorList>
            <person name="Craig R.J."/>
            <person name="Hasan A.R."/>
            <person name="Ness R.W."/>
            <person name="Keightley P.D."/>
        </authorList>
    </citation>
    <scope>NUCLEOTIDE SEQUENCE</scope>
    <source>
        <strain evidence="2">CCAP 11/70</strain>
    </source>
</reference>
<feature type="region of interest" description="Disordered" evidence="1">
    <location>
        <begin position="143"/>
        <end position="162"/>
    </location>
</feature>
<dbReference type="Pfam" id="PF13233">
    <property type="entry name" value="Complex1_LYR_2"/>
    <property type="match status" value="1"/>
</dbReference>
<feature type="compositionally biased region" description="Low complexity" evidence="1">
    <location>
        <begin position="48"/>
        <end position="74"/>
    </location>
</feature>
<feature type="region of interest" description="Disordered" evidence="1">
    <location>
        <begin position="48"/>
        <end position="91"/>
    </location>
</feature>
<evidence type="ECO:0000313" key="2">
    <source>
        <dbReference type="EMBL" id="KAG2495697.1"/>
    </source>
</evidence>
<organism evidence="2 3">
    <name type="scientific">Edaphochlamys debaryana</name>
    <dbReference type="NCBI Taxonomy" id="47281"/>
    <lineage>
        <taxon>Eukaryota</taxon>
        <taxon>Viridiplantae</taxon>
        <taxon>Chlorophyta</taxon>
        <taxon>core chlorophytes</taxon>
        <taxon>Chlorophyceae</taxon>
        <taxon>CS clade</taxon>
        <taxon>Chlamydomonadales</taxon>
        <taxon>Chlamydomonadales incertae sedis</taxon>
        <taxon>Edaphochlamys</taxon>
    </lineage>
</organism>
<dbReference type="PANTHER" id="PTHR35763">
    <property type="entry name" value="COMPLEX 1 LYR-LIKE PROTEIN"/>
    <property type="match status" value="1"/>
</dbReference>